<comment type="caution">
    <text evidence="3">The sequence shown here is derived from an EMBL/GenBank/DDBJ whole genome shotgun (WGS) entry which is preliminary data.</text>
</comment>
<dbReference type="Gene3D" id="2.60.40.1090">
    <property type="entry name" value="Fimbrial-type adhesion domain"/>
    <property type="match status" value="1"/>
</dbReference>
<reference evidence="3" key="1">
    <citation type="submission" date="2019-02" db="EMBL/GenBank/DDBJ databases">
        <title>Genomic characterization of isolates from hospital effluents in KZN, South Africa.</title>
        <authorList>
            <person name="Ntshobeni N."/>
            <person name="Allam M."/>
            <person name="Ismail A."/>
            <person name="Amoako D."/>
            <person name="Essack S."/>
            <person name="Chenia H."/>
        </authorList>
    </citation>
    <scope>NUCLEOTIDE SEQUENCE</scope>
    <source>
        <strain evidence="3">AFE97_S1</strain>
    </source>
</reference>
<evidence type="ECO:0000313" key="3">
    <source>
        <dbReference type="EMBL" id="MBX6981309.1"/>
    </source>
</evidence>
<accession>A0AAP2JZW8</accession>
<proteinExistence type="predicted"/>
<dbReference type="SUPFAM" id="SSF49401">
    <property type="entry name" value="Bacterial adhesins"/>
    <property type="match status" value="1"/>
</dbReference>
<dbReference type="Proteomes" id="UP000824410">
    <property type="component" value="Unassembled WGS sequence"/>
</dbReference>
<name>A0AAP2JZW8_PRORE</name>
<dbReference type="PANTHER" id="PTHR33420">
    <property type="entry name" value="FIMBRIAL SUBUNIT ELFA-RELATED"/>
    <property type="match status" value="1"/>
</dbReference>
<feature type="domain" description="Fimbrial-type adhesion" evidence="2">
    <location>
        <begin position="31"/>
        <end position="176"/>
    </location>
</feature>
<feature type="chain" id="PRO_5044474800" evidence="1">
    <location>
        <begin position="23"/>
        <end position="176"/>
    </location>
</feature>
<evidence type="ECO:0000256" key="1">
    <source>
        <dbReference type="SAM" id="SignalP"/>
    </source>
</evidence>
<evidence type="ECO:0000259" key="2">
    <source>
        <dbReference type="Pfam" id="PF00419"/>
    </source>
</evidence>
<protein>
    <submittedName>
        <fullName evidence="3">Type 1 fimbrial protein</fullName>
    </submittedName>
</protein>
<dbReference type="GO" id="GO:0009289">
    <property type="term" value="C:pilus"/>
    <property type="evidence" value="ECO:0007669"/>
    <property type="project" value="InterPro"/>
</dbReference>
<gene>
    <name evidence="3" type="ORF">EX242_13700</name>
</gene>
<dbReference type="EMBL" id="SHDO01000011">
    <property type="protein sequence ID" value="MBX6981309.1"/>
    <property type="molecule type" value="Genomic_DNA"/>
</dbReference>
<dbReference type="PANTHER" id="PTHR33420:SF9">
    <property type="entry name" value="MINOR FIMBRIAL SUBUNIT"/>
    <property type="match status" value="1"/>
</dbReference>
<dbReference type="KEGG" id="prg:RB151_039560"/>
<dbReference type="InterPro" id="IPR008966">
    <property type="entry name" value="Adhesion_dom_sf"/>
</dbReference>
<organism evidence="3 4">
    <name type="scientific">Providencia rettgeri</name>
    <dbReference type="NCBI Taxonomy" id="587"/>
    <lineage>
        <taxon>Bacteria</taxon>
        <taxon>Pseudomonadati</taxon>
        <taxon>Pseudomonadota</taxon>
        <taxon>Gammaproteobacteria</taxon>
        <taxon>Enterobacterales</taxon>
        <taxon>Morganellaceae</taxon>
        <taxon>Providencia</taxon>
    </lineage>
</organism>
<dbReference type="InterPro" id="IPR000259">
    <property type="entry name" value="Adhesion_dom_fimbrial"/>
</dbReference>
<dbReference type="InterPro" id="IPR036937">
    <property type="entry name" value="Adhesion_dom_fimbrial_sf"/>
</dbReference>
<keyword evidence="1" id="KW-0732">Signal</keyword>
<feature type="signal peptide" evidence="1">
    <location>
        <begin position="1"/>
        <end position="22"/>
    </location>
</feature>
<dbReference type="Pfam" id="PF00419">
    <property type="entry name" value="Fimbrial"/>
    <property type="match status" value="1"/>
</dbReference>
<dbReference type="InterPro" id="IPR050263">
    <property type="entry name" value="Bact_Fimbrial_Adh_Pro"/>
</dbReference>
<sequence length="176" mass="18927">MNKLIQCAVAGALLINISSAFAIPDNLRIIGNLVEEPCTILPGDENITMDFFDTPEKNFYAYGETPGKEFMVKLADCDISIGKTVEVTFSGTPNLALPGFLALSTSSVASGFAIGLQSSDRTPLALEQKGSKINLQDGSNQLRFYAYLKGEPDAITNKSIKVGPYSAVATFKLDYE</sequence>
<dbReference type="GO" id="GO:0043709">
    <property type="term" value="P:cell adhesion involved in single-species biofilm formation"/>
    <property type="evidence" value="ECO:0007669"/>
    <property type="project" value="TreeGrafter"/>
</dbReference>
<evidence type="ECO:0000313" key="4">
    <source>
        <dbReference type="Proteomes" id="UP000824410"/>
    </source>
</evidence>
<dbReference type="RefSeq" id="WP_071548641.1">
    <property type="nucleotide sequence ID" value="NZ_ABEXNG020000095.1"/>
</dbReference>
<dbReference type="AlphaFoldDB" id="A0AAP2JZW8"/>